<evidence type="ECO:0000313" key="3">
    <source>
        <dbReference type="Proteomes" id="UP001162780"/>
    </source>
</evidence>
<dbReference type="EMBL" id="CP113517">
    <property type="protein sequence ID" value="WAR46601.1"/>
    <property type="molecule type" value="Genomic_DNA"/>
</dbReference>
<organism evidence="2 3">
    <name type="scientific">Methylomonas rapida</name>
    <dbReference type="NCBI Taxonomy" id="2963939"/>
    <lineage>
        <taxon>Bacteria</taxon>
        <taxon>Pseudomonadati</taxon>
        <taxon>Pseudomonadota</taxon>
        <taxon>Gammaproteobacteria</taxon>
        <taxon>Methylococcales</taxon>
        <taxon>Methylococcaceae</taxon>
        <taxon>Methylomonas</taxon>
    </lineage>
</organism>
<proteinExistence type="predicted"/>
<reference evidence="2" key="1">
    <citation type="submission" date="2022-11" db="EMBL/GenBank/DDBJ databases">
        <title>Methylomonas rapida sp. nov., Carotenoid-Producing Obligate Methanotrophs with High Growth Characteristics and Biotechnological Potential.</title>
        <authorList>
            <person name="Tikhonova E.N."/>
            <person name="Suleimanov R.Z."/>
            <person name="Miroshnikov K."/>
            <person name="Oshkin I.Y."/>
            <person name="Belova S.E."/>
            <person name="Danilova O.V."/>
            <person name="Ashikhmin A."/>
            <person name="Konopkin A."/>
            <person name="But S.Y."/>
            <person name="Khmelenina V.N."/>
            <person name="Kuznetsov N."/>
            <person name="Pimenov N.V."/>
            <person name="Dedysh S.N."/>
        </authorList>
    </citation>
    <scope>NUCLEOTIDE SEQUENCE</scope>
    <source>
        <strain evidence="2">MP1</strain>
    </source>
</reference>
<evidence type="ECO:0000313" key="2">
    <source>
        <dbReference type="EMBL" id="WAR46601.1"/>
    </source>
</evidence>
<gene>
    <name evidence="2" type="ORF">NM686_008825</name>
</gene>
<sequence length="271" mass="30539">MGAVNFSLDVQLVSSLKKVLPLPVFFETGTFKGDTIKAMIPFFDRIITVELSEPLWLEASHRFSSESKVETCHGHSPDVIVRFMPALQDASVLYWLDAHWCVADDTSGEKSQCPLLEEIQAIGSLNENSVIIVDDARLFLAPPPAPHEVSQWPSFDKIITELRRLSNVHELMVINDVIVFYPGSINKQITDYARAVGVDWLRASQSLTENAELRGALEEKEAEIDQKEAEIHRKHDALMLLTHSIEEKESVIQELSRVVQALRSQEKGHRS</sequence>
<dbReference type="Proteomes" id="UP001162780">
    <property type="component" value="Chromosome"/>
</dbReference>
<protein>
    <submittedName>
        <fullName evidence="2">Uncharacterized protein</fullName>
    </submittedName>
</protein>
<keyword evidence="1" id="KW-0175">Coiled coil</keyword>
<dbReference type="RefSeq" id="WP_255187512.1">
    <property type="nucleotide sequence ID" value="NZ_CP113517.1"/>
</dbReference>
<evidence type="ECO:0000256" key="1">
    <source>
        <dbReference type="SAM" id="Coils"/>
    </source>
</evidence>
<feature type="coiled-coil region" evidence="1">
    <location>
        <begin position="203"/>
        <end position="265"/>
    </location>
</feature>
<accession>A0ABY7GQ40</accession>
<name>A0ABY7GQ40_9GAMM</name>
<keyword evidence="3" id="KW-1185">Reference proteome</keyword>